<name>A0A6N7J0U8_9FIRM</name>
<evidence type="ECO:0000313" key="2">
    <source>
        <dbReference type="EMBL" id="MQN02152.1"/>
    </source>
</evidence>
<feature type="transmembrane region" description="Helical" evidence="1">
    <location>
        <begin position="27"/>
        <end position="47"/>
    </location>
</feature>
<proteinExistence type="predicted"/>
<organism evidence="2 3">
    <name type="scientific">Candidatus Weimeria bifida</name>
    <dbReference type="NCBI Taxonomy" id="2599074"/>
    <lineage>
        <taxon>Bacteria</taxon>
        <taxon>Bacillati</taxon>
        <taxon>Bacillota</taxon>
        <taxon>Clostridia</taxon>
        <taxon>Lachnospirales</taxon>
        <taxon>Lachnospiraceae</taxon>
        <taxon>Candidatus Weimeria</taxon>
    </lineage>
</organism>
<keyword evidence="1" id="KW-0812">Transmembrane</keyword>
<evidence type="ECO:0000256" key="1">
    <source>
        <dbReference type="SAM" id="Phobius"/>
    </source>
</evidence>
<sequence>MQTDKVNLKEEVVLNPSDILWKLLMQWRMILVFALLGAILVSGLSYMKSVSNYKKALQNYSTKEEVKTSYTAEEIAKLQNKLEGQESGQCQKGGLRPAKDLADQKYLDTSFL</sequence>
<accession>A0A6N7J0U8</accession>
<evidence type="ECO:0000313" key="3">
    <source>
        <dbReference type="Proteomes" id="UP000460257"/>
    </source>
</evidence>
<dbReference type="EMBL" id="VOGC01000007">
    <property type="protein sequence ID" value="MQN02152.1"/>
    <property type="molecule type" value="Genomic_DNA"/>
</dbReference>
<keyword evidence="1" id="KW-0472">Membrane</keyword>
<reference evidence="2" key="1">
    <citation type="journal article" date="2020" name="Appl. Environ. Microbiol.">
        <title>Medium-Chain Fatty Acid Synthesis by 'Candidatus Weimeria bifida' gen. nov., sp. nov., and 'Candidatus Pseudoramibacter fermentans' sp. nov.</title>
        <authorList>
            <person name="Scarborough M.J."/>
            <person name="Myers K.S."/>
            <person name="Donohue T.J."/>
            <person name="Noguera D.R."/>
        </authorList>
    </citation>
    <scope>NUCLEOTIDE SEQUENCE</scope>
    <source>
        <strain evidence="2">LCO1.1</strain>
    </source>
</reference>
<keyword evidence="3" id="KW-1185">Reference proteome</keyword>
<gene>
    <name evidence="2" type="ORF">FRC54_09710</name>
</gene>
<dbReference type="Proteomes" id="UP000460257">
    <property type="component" value="Unassembled WGS sequence"/>
</dbReference>
<dbReference type="AlphaFoldDB" id="A0A6N7J0U8"/>
<keyword evidence="1" id="KW-1133">Transmembrane helix</keyword>
<protein>
    <submittedName>
        <fullName evidence="2">Uncharacterized protein</fullName>
    </submittedName>
</protein>
<comment type="caution">
    <text evidence="2">The sequence shown here is derived from an EMBL/GenBank/DDBJ whole genome shotgun (WGS) entry which is preliminary data.</text>
</comment>